<reference evidence="7" key="1">
    <citation type="journal article" date="2019" name="Int. J. Syst. Evol. Microbiol.">
        <title>The Global Catalogue of Microorganisms (GCM) 10K type strain sequencing project: providing services to taxonomists for standard genome sequencing and annotation.</title>
        <authorList>
            <consortium name="The Broad Institute Genomics Platform"/>
            <consortium name="The Broad Institute Genome Sequencing Center for Infectious Disease"/>
            <person name="Wu L."/>
            <person name="Ma J."/>
        </authorList>
    </citation>
    <scope>NUCLEOTIDE SEQUENCE [LARGE SCALE GENOMIC DNA]</scope>
    <source>
        <strain evidence="7">CCTCC AB 2017081</strain>
    </source>
</reference>
<feature type="domain" description="LytR/CpsA/Psr regulator C-terminal" evidence="5">
    <location>
        <begin position="298"/>
        <end position="376"/>
    </location>
</feature>
<sequence length="380" mass="40319">MRVRVIIGVLLAAVVATVAPAAPFLARYGAVPHRPETPVTVLLAGVAPRYDESAPVWPWPAKAEDYTGTTDTIVLAQIRPGGQLNLLSIPRDSWMNIPGWGWGKINGANPHGGPDMLVGAVEDLTGVKVDGYAFLSLYALRALADAAGGVTLDVPTRMKYDDNAGRLHIDLQPGVQRLNGTQAEGFLRFRHDARGDIGRVERQQLFLAALSDQVKRPLNWWRVPLMVSALDRNTRTNLDRATVGSILGAAAGGLKLKTLTVPGSFGFRGAASVWAVDQAALDRLIATDFRDPGDPRFLTVAVVNVGAPAGSARRLKMRLEELGYRRVTATNGPGDQSGTTITGALAGRVQRDVGHGTVAPEGSVPGADITVRLGADTPAE</sequence>
<keyword evidence="7" id="KW-1185">Reference proteome</keyword>
<feature type="region of interest" description="Disordered" evidence="2">
    <location>
        <begin position="355"/>
        <end position="380"/>
    </location>
</feature>
<dbReference type="Pfam" id="PF13399">
    <property type="entry name" value="LytR_C"/>
    <property type="match status" value="1"/>
</dbReference>
<feature type="chain" id="PRO_5045062123" evidence="3">
    <location>
        <begin position="22"/>
        <end position="380"/>
    </location>
</feature>
<dbReference type="PANTHER" id="PTHR33392:SF6">
    <property type="entry name" value="POLYISOPRENYL-TEICHOIC ACID--PEPTIDOGLYCAN TEICHOIC ACID TRANSFERASE TAGU"/>
    <property type="match status" value="1"/>
</dbReference>
<evidence type="ECO:0000313" key="6">
    <source>
        <dbReference type="EMBL" id="MFC3833064.1"/>
    </source>
</evidence>
<dbReference type="Pfam" id="PF03816">
    <property type="entry name" value="LytR_cpsA_psr"/>
    <property type="match status" value="1"/>
</dbReference>
<feature type="signal peptide" evidence="3">
    <location>
        <begin position="1"/>
        <end position="21"/>
    </location>
</feature>
<evidence type="ECO:0000259" key="4">
    <source>
        <dbReference type="Pfam" id="PF03816"/>
    </source>
</evidence>
<dbReference type="NCBIfam" id="TIGR00350">
    <property type="entry name" value="lytR_cpsA_psr"/>
    <property type="match status" value="1"/>
</dbReference>
<keyword evidence="3" id="KW-0732">Signal</keyword>
<evidence type="ECO:0000259" key="5">
    <source>
        <dbReference type="Pfam" id="PF13399"/>
    </source>
</evidence>
<dbReference type="EMBL" id="JBHRZG010000010">
    <property type="protein sequence ID" value="MFC3833064.1"/>
    <property type="molecule type" value="Genomic_DNA"/>
</dbReference>
<evidence type="ECO:0000256" key="1">
    <source>
        <dbReference type="ARBA" id="ARBA00006068"/>
    </source>
</evidence>
<feature type="domain" description="Cell envelope-related transcriptional attenuator" evidence="4">
    <location>
        <begin position="70"/>
        <end position="215"/>
    </location>
</feature>
<dbReference type="Proteomes" id="UP001595803">
    <property type="component" value="Unassembled WGS sequence"/>
</dbReference>
<organism evidence="6 7">
    <name type="scientific">Deinococcus rufus</name>
    <dbReference type="NCBI Taxonomy" id="2136097"/>
    <lineage>
        <taxon>Bacteria</taxon>
        <taxon>Thermotogati</taxon>
        <taxon>Deinococcota</taxon>
        <taxon>Deinococci</taxon>
        <taxon>Deinococcales</taxon>
        <taxon>Deinococcaceae</taxon>
        <taxon>Deinococcus</taxon>
    </lineage>
</organism>
<dbReference type="PANTHER" id="PTHR33392">
    <property type="entry name" value="POLYISOPRENYL-TEICHOIC ACID--PEPTIDOGLYCAN TEICHOIC ACID TRANSFERASE TAGU"/>
    <property type="match status" value="1"/>
</dbReference>
<dbReference type="InterPro" id="IPR004474">
    <property type="entry name" value="LytR_CpsA_psr"/>
</dbReference>
<gene>
    <name evidence="6" type="ORF">ACFOSB_09370</name>
</gene>
<comment type="caution">
    <text evidence="6">The sequence shown here is derived from an EMBL/GenBank/DDBJ whole genome shotgun (WGS) entry which is preliminary data.</text>
</comment>
<dbReference type="InterPro" id="IPR050922">
    <property type="entry name" value="LytR/CpsA/Psr_CW_biosynth"/>
</dbReference>
<dbReference type="RefSeq" id="WP_322472519.1">
    <property type="nucleotide sequence ID" value="NZ_JBHRZG010000010.1"/>
</dbReference>
<dbReference type="InterPro" id="IPR027381">
    <property type="entry name" value="LytR/CpsA/Psr_C"/>
</dbReference>
<protein>
    <submittedName>
        <fullName evidence="6">LCP family protein</fullName>
    </submittedName>
</protein>
<evidence type="ECO:0000256" key="2">
    <source>
        <dbReference type="SAM" id="MobiDB-lite"/>
    </source>
</evidence>
<proteinExistence type="inferred from homology"/>
<name>A0ABV7ZAA9_9DEIO</name>
<evidence type="ECO:0000313" key="7">
    <source>
        <dbReference type="Proteomes" id="UP001595803"/>
    </source>
</evidence>
<evidence type="ECO:0000256" key="3">
    <source>
        <dbReference type="SAM" id="SignalP"/>
    </source>
</evidence>
<comment type="similarity">
    <text evidence="1">Belongs to the LytR/CpsA/Psr (LCP) family.</text>
</comment>
<dbReference type="Gene3D" id="3.40.630.190">
    <property type="entry name" value="LCP protein"/>
    <property type="match status" value="1"/>
</dbReference>
<accession>A0ABV7ZAA9</accession>